<evidence type="ECO:0000313" key="3">
    <source>
        <dbReference type="Proteomes" id="UP000007350"/>
    </source>
</evidence>
<sequence>MGISPDHNRAPHAAHRVVAWDAVSCNEAGAIQPRQANDASDDVVGSALETVRASLGPCNAGRLTDDSSSPAEPASGSAALPLDSPDSLAEHLPTEQGHRHFPVPRLAASQSPTRVPVDADSHSAIEAPRVGPLTAHDDVTEEVCVMPPSLADRGRTAGSVFSSWHRGIPHKLTADADAVTARYLPQECVNAWHVECLTAVRRPYGRDVQEDKEGTQTA</sequence>
<feature type="compositionally biased region" description="Low complexity" evidence="1">
    <location>
        <begin position="67"/>
        <end position="81"/>
    </location>
</feature>
<name>K2NJ93_TRYCR</name>
<dbReference type="OrthoDB" id="10636876at2759"/>
<dbReference type="EMBL" id="AHKC01014340">
    <property type="protein sequence ID" value="EKF28977.1"/>
    <property type="molecule type" value="Genomic_DNA"/>
</dbReference>
<comment type="caution">
    <text evidence="2">The sequence shown here is derived from an EMBL/GenBank/DDBJ whole genome shotgun (WGS) entry which is preliminary data.</text>
</comment>
<feature type="region of interest" description="Disordered" evidence="1">
    <location>
        <begin position="57"/>
        <end position="97"/>
    </location>
</feature>
<accession>K2NJ93</accession>
<keyword evidence="3" id="KW-1185">Reference proteome</keyword>
<organism evidence="2 3">
    <name type="scientific">Trypanosoma cruzi marinkellei</name>
    <dbReference type="NCBI Taxonomy" id="85056"/>
    <lineage>
        <taxon>Eukaryota</taxon>
        <taxon>Discoba</taxon>
        <taxon>Euglenozoa</taxon>
        <taxon>Kinetoplastea</taxon>
        <taxon>Metakinetoplastina</taxon>
        <taxon>Trypanosomatida</taxon>
        <taxon>Trypanosomatidae</taxon>
        <taxon>Trypanosoma</taxon>
        <taxon>Schizotrypanum</taxon>
    </lineage>
</organism>
<proteinExistence type="predicted"/>
<protein>
    <submittedName>
        <fullName evidence="2">Uncharacterized protein</fullName>
    </submittedName>
</protein>
<dbReference type="AlphaFoldDB" id="K2NJ93"/>
<evidence type="ECO:0000256" key="1">
    <source>
        <dbReference type="SAM" id="MobiDB-lite"/>
    </source>
</evidence>
<evidence type="ECO:0000313" key="2">
    <source>
        <dbReference type="EMBL" id="EKF28977.1"/>
    </source>
</evidence>
<feature type="compositionally biased region" description="Basic and acidic residues" evidence="1">
    <location>
        <begin position="88"/>
        <end position="97"/>
    </location>
</feature>
<gene>
    <name evidence="2" type="ORF">MOQ_007255</name>
</gene>
<reference evidence="2 3" key="1">
    <citation type="journal article" date="2012" name="BMC Genomics">
        <title>Comparative genomic analysis of human infective Trypanosoma cruzi lineages with the bat-restricted subspecies T. cruzi marinkellei.</title>
        <authorList>
            <person name="Franzen O."/>
            <person name="Talavera-Lopez C."/>
            <person name="Ochaya S."/>
            <person name="Butler C.E."/>
            <person name="Messenger L.A."/>
            <person name="Lewis M.D."/>
            <person name="Llewellyn M.S."/>
            <person name="Marinkelle C.J."/>
            <person name="Tyler K.M."/>
            <person name="Miles M.A."/>
            <person name="Andersson B."/>
        </authorList>
    </citation>
    <scope>NUCLEOTIDE SEQUENCE [LARGE SCALE GENOMIC DNA]</scope>
    <source>
        <strain evidence="2 3">B7</strain>
    </source>
</reference>
<dbReference type="Proteomes" id="UP000007350">
    <property type="component" value="Unassembled WGS sequence"/>
</dbReference>